<evidence type="ECO:0000259" key="4">
    <source>
        <dbReference type="PROSITE" id="PS51192"/>
    </source>
</evidence>
<dbReference type="PANTHER" id="PTHR45626">
    <property type="entry name" value="TRANSCRIPTION TERMINATION FACTOR 2-RELATED"/>
    <property type="match status" value="1"/>
</dbReference>
<dbReference type="SUPFAM" id="SSF52540">
    <property type="entry name" value="P-loop containing nucleoside triphosphate hydrolases"/>
    <property type="match status" value="2"/>
</dbReference>
<dbReference type="CDD" id="cd18008">
    <property type="entry name" value="DEXDc_SHPRH-like"/>
    <property type="match status" value="1"/>
</dbReference>
<name>A0A5B0NB52_PUCGR</name>
<evidence type="ECO:0000256" key="1">
    <source>
        <dbReference type="ARBA" id="ARBA00022741"/>
    </source>
</evidence>
<keyword evidence="2" id="KW-0378">Hydrolase</keyword>
<dbReference type="InterPro" id="IPR050628">
    <property type="entry name" value="SNF2_RAD54_helicase_TF"/>
</dbReference>
<sequence length="550" mass="62418">MNSSAQVLRDAVFHRGRHNIHVLCSNYENVGNLSERQSGFLGPLIGDVGSVSEPLTKKSIEQNQKKLYLRLFYLNIPTENTSFVHGFVFSPSQCVSTVRQAFHSANLALKHIPNYQSNHFFGVPQCEDSSNHISVDNCRQVPGCKTKLMDHQLQAVSFIRRSESKLVSIPHEIWNHPNNRWAKRVYEDTVRTGNLDDTIDFGGKGCILADDMGLGKTLTTLSAIQLSATEALKFSERQPDEQSTMRSSATLIICPLSTLENWKNEINIHFGNNLPFIVYYGKEKSGIEFKNISQVAVVLATYESVTIASRGGNSQDLQGRSKDIKGRGMGLDLSNIEWFRIVLDEAHYMKDPKTNRSITLLGLKSQQRLCLTGTSLQNQLGDLHNLIKFLRIEPWTNNSIWKQCVEIPVQRCEPRGISTLQNLMSGVSMRRLKTTILALPKKVETIVNLKLHSPWNEIYERNHQAFSEQFGKNRVTGQGWNSGEFFGELVDLRQLCNHPALIDKQPGRKKYFWNESSKIGHLVDDLLAFLRSGLEHRAVIFSEFKRFLEM</sequence>
<evidence type="ECO:0000256" key="3">
    <source>
        <dbReference type="ARBA" id="ARBA00022840"/>
    </source>
</evidence>
<dbReference type="Gene3D" id="3.40.50.10810">
    <property type="entry name" value="Tandem AAA-ATPase domain"/>
    <property type="match status" value="1"/>
</dbReference>
<gene>
    <name evidence="5" type="ORF">PGTUg99_013731</name>
</gene>
<dbReference type="Proteomes" id="UP000325313">
    <property type="component" value="Unassembled WGS sequence"/>
</dbReference>
<evidence type="ECO:0000313" key="6">
    <source>
        <dbReference type="Proteomes" id="UP000325313"/>
    </source>
</evidence>
<dbReference type="InterPro" id="IPR027417">
    <property type="entry name" value="P-loop_NTPase"/>
</dbReference>
<accession>A0A5B0NB52</accession>
<dbReference type="GO" id="GO:0008094">
    <property type="term" value="F:ATP-dependent activity, acting on DNA"/>
    <property type="evidence" value="ECO:0007669"/>
    <property type="project" value="TreeGrafter"/>
</dbReference>
<dbReference type="GO" id="GO:0005634">
    <property type="term" value="C:nucleus"/>
    <property type="evidence" value="ECO:0007669"/>
    <property type="project" value="TreeGrafter"/>
</dbReference>
<feature type="domain" description="Helicase ATP-binding" evidence="4">
    <location>
        <begin position="197"/>
        <end position="393"/>
    </location>
</feature>
<dbReference type="Gene3D" id="3.40.50.300">
    <property type="entry name" value="P-loop containing nucleotide triphosphate hydrolases"/>
    <property type="match status" value="1"/>
</dbReference>
<dbReference type="InterPro" id="IPR038718">
    <property type="entry name" value="SNF2-like_sf"/>
</dbReference>
<keyword evidence="1" id="KW-0547">Nucleotide-binding</keyword>
<dbReference type="GO" id="GO:0005524">
    <property type="term" value="F:ATP binding"/>
    <property type="evidence" value="ECO:0007669"/>
    <property type="project" value="UniProtKB-KW"/>
</dbReference>
<proteinExistence type="predicted"/>
<evidence type="ECO:0000256" key="2">
    <source>
        <dbReference type="ARBA" id="ARBA00022801"/>
    </source>
</evidence>
<organism evidence="5 6">
    <name type="scientific">Puccinia graminis f. sp. tritici</name>
    <dbReference type="NCBI Taxonomy" id="56615"/>
    <lineage>
        <taxon>Eukaryota</taxon>
        <taxon>Fungi</taxon>
        <taxon>Dikarya</taxon>
        <taxon>Basidiomycota</taxon>
        <taxon>Pucciniomycotina</taxon>
        <taxon>Pucciniomycetes</taxon>
        <taxon>Pucciniales</taxon>
        <taxon>Pucciniaceae</taxon>
        <taxon>Puccinia</taxon>
    </lineage>
</organism>
<dbReference type="InterPro" id="IPR000330">
    <property type="entry name" value="SNF2_N"/>
</dbReference>
<dbReference type="InterPro" id="IPR014001">
    <property type="entry name" value="Helicase_ATP-bd"/>
</dbReference>
<protein>
    <recommendedName>
        <fullName evidence="4">Helicase ATP-binding domain-containing protein</fullName>
    </recommendedName>
</protein>
<comment type="caution">
    <text evidence="5">The sequence shown here is derived from an EMBL/GenBank/DDBJ whole genome shotgun (WGS) entry which is preliminary data.</text>
</comment>
<reference evidence="5 6" key="1">
    <citation type="submission" date="2019-05" db="EMBL/GenBank/DDBJ databases">
        <title>Emergence of the Ug99 lineage of the wheat stem rust pathogen through somatic hybridization.</title>
        <authorList>
            <person name="Li F."/>
            <person name="Upadhyaya N.M."/>
            <person name="Sperschneider J."/>
            <person name="Matny O."/>
            <person name="Nguyen-Phuc H."/>
            <person name="Mago R."/>
            <person name="Raley C."/>
            <person name="Miller M.E."/>
            <person name="Silverstein K.A.T."/>
            <person name="Henningsen E."/>
            <person name="Hirsch C.D."/>
            <person name="Visser B."/>
            <person name="Pretorius Z.A."/>
            <person name="Steffenson B.J."/>
            <person name="Schwessinger B."/>
            <person name="Dodds P.N."/>
            <person name="Figueroa M."/>
        </authorList>
    </citation>
    <scope>NUCLEOTIDE SEQUENCE [LARGE SCALE GENOMIC DNA]</scope>
    <source>
        <strain evidence="5 6">Ug99</strain>
    </source>
</reference>
<keyword evidence="3" id="KW-0067">ATP-binding</keyword>
<dbReference type="SMART" id="SM00487">
    <property type="entry name" value="DEXDc"/>
    <property type="match status" value="1"/>
</dbReference>
<dbReference type="AlphaFoldDB" id="A0A5B0NB52"/>
<dbReference type="GO" id="GO:0016787">
    <property type="term" value="F:hydrolase activity"/>
    <property type="evidence" value="ECO:0007669"/>
    <property type="project" value="UniProtKB-KW"/>
</dbReference>
<evidence type="ECO:0000313" key="5">
    <source>
        <dbReference type="EMBL" id="KAA1086437.1"/>
    </source>
</evidence>
<dbReference type="PANTHER" id="PTHR45626:SF22">
    <property type="entry name" value="DNA REPAIR PROTEIN RAD5"/>
    <property type="match status" value="1"/>
</dbReference>
<dbReference type="EMBL" id="VDEP01000410">
    <property type="protein sequence ID" value="KAA1086437.1"/>
    <property type="molecule type" value="Genomic_DNA"/>
</dbReference>
<dbReference type="GO" id="GO:0006281">
    <property type="term" value="P:DNA repair"/>
    <property type="evidence" value="ECO:0007669"/>
    <property type="project" value="TreeGrafter"/>
</dbReference>
<dbReference type="Pfam" id="PF00176">
    <property type="entry name" value="SNF2-rel_dom"/>
    <property type="match status" value="1"/>
</dbReference>
<dbReference type="PROSITE" id="PS51192">
    <property type="entry name" value="HELICASE_ATP_BIND_1"/>
    <property type="match status" value="1"/>
</dbReference>